<evidence type="ECO:0000256" key="16">
    <source>
        <dbReference type="ARBA" id="ARBA00049209"/>
    </source>
</evidence>
<feature type="binding site" evidence="17">
    <location>
        <position position="262"/>
    </location>
    <ligand>
        <name>(6S)-NADPHX</name>
        <dbReference type="ChEBI" id="CHEBI:64076"/>
    </ligand>
</feature>
<dbReference type="GO" id="GO:0046872">
    <property type="term" value="F:metal ion binding"/>
    <property type="evidence" value="ECO:0007669"/>
    <property type="project" value="UniProtKB-UniRule"/>
</dbReference>
<dbReference type="InterPro" id="IPR030677">
    <property type="entry name" value="Nnr"/>
</dbReference>
<protein>
    <recommendedName>
        <fullName evidence="19">Bifunctional NAD(P)H-hydrate repair enzyme</fullName>
    </recommendedName>
    <alternativeName>
        <fullName evidence="19">Nicotinamide nucleotide repair protein</fullName>
    </alternativeName>
    <domain>
        <recommendedName>
            <fullName evidence="19">ADP-dependent (S)-NAD(P)H-hydrate dehydratase</fullName>
            <ecNumber evidence="19">4.2.1.136</ecNumber>
        </recommendedName>
        <alternativeName>
            <fullName evidence="19">ADP-dependent NAD(P)HX dehydratase</fullName>
        </alternativeName>
    </domain>
    <domain>
        <recommendedName>
            <fullName evidence="19">NAD(P)H-hydrate epimerase</fullName>
            <ecNumber evidence="19">5.1.99.6</ecNumber>
        </recommendedName>
    </domain>
</protein>
<dbReference type="AlphaFoldDB" id="A0A4R6RL75"/>
<dbReference type="PANTHER" id="PTHR12592:SF0">
    <property type="entry name" value="ATP-DEPENDENT (S)-NAD(P)H-HYDRATE DEHYDRATASE"/>
    <property type="match status" value="1"/>
</dbReference>
<comment type="catalytic activity">
    <reaction evidence="2 18 19">
        <text>(6R)-NADPHX = (6S)-NADPHX</text>
        <dbReference type="Rhea" id="RHEA:32227"/>
        <dbReference type="ChEBI" id="CHEBI:64076"/>
        <dbReference type="ChEBI" id="CHEBI:64077"/>
        <dbReference type="EC" id="5.1.99.6"/>
    </reaction>
</comment>
<name>A0A4R6RL75_9HYPH</name>
<evidence type="ECO:0000256" key="6">
    <source>
        <dbReference type="ARBA" id="ARBA00022741"/>
    </source>
</evidence>
<evidence type="ECO:0000259" key="21">
    <source>
        <dbReference type="PROSITE" id="PS51385"/>
    </source>
</evidence>
<dbReference type="SUPFAM" id="SSF53613">
    <property type="entry name" value="Ribokinase-like"/>
    <property type="match status" value="1"/>
</dbReference>
<sequence>MTPAARRHALLTPAESREADRHAMARGTAGTVLMENAGYGVADEICGRFRQGTRVAVLCGPGNNGGDGFVVARVLADRGFIVRLGLLGDRARLAGDAAWASGRWRGAVEPAGAAVLAGATVIVDALFGAGLSRPLDGAAADAVAAINAAHAAGATVFAVDLPSGVDGDSGAVLGTAVEADRSVTFFRRKPGHLLMPGRALAGRVAVIDIGIEEGALDAIAPATFANHPDLWRAVWPVPAAAAHKYSRGAALVVSGPAEASGAARLAAVAALRAGAGIVTVAAPADAVPVVAAYRAALVVKPADDAAAVASLASDPRLGALVVGPGMGLGPRGAAILDAVLAADAPLVLDADGLTLAARDPAAAFAAIAARTGAVVATPHEGEFRRLFPDLAGSRLERARAAAARSGAVVVLKGPDTVVAAPDGRAVINDNAPATLATAGSGDVLAGIVAGLLSTGAPAFDAAAAAVWLHGRAGAVAGPGAIADDVADALRAAVAAGPGEED</sequence>
<dbReference type="Pfam" id="PF03853">
    <property type="entry name" value="YjeF_N"/>
    <property type="match status" value="1"/>
</dbReference>
<dbReference type="RefSeq" id="WP_126535792.1">
    <property type="nucleotide sequence ID" value="NZ_BSPM01000008.1"/>
</dbReference>
<comment type="similarity">
    <text evidence="18">Belongs to the NnrE/AIBP family.</text>
</comment>
<evidence type="ECO:0000313" key="22">
    <source>
        <dbReference type="EMBL" id="TDP87232.1"/>
    </source>
</evidence>
<dbReference type="PROSITE" id="PS51383">
    <property type="entry name" value="YJEF_C_3"/>
    <property type="match status" value="1"/>
</dbReference>
<comment type="similarity">
    <text evidence="17">Belongs to the NnrD/CARKD family.</text>
</comment>
<dbReference type="GO" id="GO:0052855">
    <property type="term" value="F:ADP-dependent NAD(P)H-hydrate dehydratase activity"/>
    <property type="evidence" value="ECO:0007669"/>
    <property type="project" value="UniProtKB-UniRule"/>
</dbReference>
<evidence type="ECO:0000256" key="7">
    <source>
        <dbReference type="ARBA" id="ARBA00022840"/>
    </source>
</evidence>
<keyword evidence="8 17" id="KW-0521">NADP</keyword>
<dbReference type="NCBIfam" id="TIGR00197">
    <property type="entry name" value="yjeF_nterm"/>
    <property type="match status" value="1"/>
</dbReference>
<feature type="binding site" evidence="18">
    <location>
        <position position="163"/>
    </location>
    <ligand>
        <name>K(+)</name>
        <dbReference type="ChEBI" id="CHEBI:29103"/>
    </ligand>
</feature>
<keyword evidence="9 18" id="KW-0630">Potassium</keyword>
<comment type="subunit">
    <text evidence="17">Homotetramer.</text>
</comment>
<dbReference type="PIRSF" id="PIRSF017184">
    <property type="entry name" value="Nnr"/>
    <property type="match status" value="1"/>
</dbReference>
<feature type="binding site" evidence="18">
    <location>
        <position position="124"/>
    </location>
    <ligand>
        <name>K(+)</name>
        <dbReference type="ChEBI" id="CHEBI:29103"/>
    </ligand>
</feature>
<feature type="domain" description="YjeF C-terminal" evidence="20">
    <location>
        <begin position="227"/>
        <end position="496"/>
    </location>
</feature>
<comment type="similarity">
    <text evidence="4 19">In the C-terminal section; belongs to the NnrD/CARKD family.</text>
</comment>
<dbReference type="HAMAP" id="MF_01966">
    <property type="entry name" value="NADHX_epimerase"/>
    <property type="match status" value="1"/>
</dbReference>
<keyword evidence="12 17" id="KW-0456">Lyase</keyword>
<evidence type="ECO:0000256" key="18">
    <source>
        <dbReference type="HAMAP-Rule" id="MF_01966"/>
    </source>
</evidence>
<keyword evidence="23" id="KW-1185">Reference proteome</keyword>
<comment type="caution">
    <text evidence="18">Lacks conserved residue(s) required for the propagation of feature annotation.</text>
</comment>
<comment type="cofactor">
    <cofactor evidence="18 19">
        <name>K(+)</name>
        <dbReference type="ChEBI" id="CHEBI:29103"/>
    </cofactor>
    <text evidence="18 19">Binds 1 potassium ion per subunit.</text>
</comment>
<feature type="binding site" evidence="18">
    <location>
        <begin position="128"/>
        <end position="134"/>
    </location>
    <ligand>
        <name>(6S)-NADPHX</name>
        <dbReference type="ChEBI" id="CHEBI:64076"/>
    </ligand>
</feature>
<dbReference type="Pfam" id="PF01256">
    <property type="entry name" value="Carb_kinase"/>
    <property type="match status" value="1"/>
</dbReference>
<feature type="binding site" evidence="18">
    <location>
        <position position="160"/>
    </location>
    <ligand>
        <name>(6S)-NADPHX</name>
        <dbReference type="ChEBI" id="CHEBI:64076"/>
    </ligand>
</feature>
<dbReference type="SUPFAM" id="SSF64153">
    <property type="entry name" value="YjeF N-terminal domain-like"/>
    <property type="match status" value="1"/>
</dbReference>
<dbReference type="GO" id="GO:0046496">
    <property type="term" value="P:nicotinamide nucleotide metabolic process"/>
    <property type="evidence" value="ECO:0007669"/>
    <property type="project" value="UniProtKB-UniRule"/>
</dbReference>
<feature type="binding site" evidence="17">
    <location>
        <position position="442"/>
    </location>
    <ligand>
        <name>(6S)-NADPHX</name>
        <dbReference type="ChEBI" id="CHEBI:64076"/>
    </ligand>
</feature>
<comment type="similarity">
    <text evidence="3 19">In the N-terminal section; belongs to the NnrE/AIBP family.</text>
</comment>
<dbReference type="OrthoDB" id="9806925at2"/>
<comment type="caution">
    <text evidence="22">The sequence shown here is derived from an EMBL/GenBank/DDBJ whole genome shotgun (WGS) entry which is preliminary data.</text>
</comment>
<dbReference type="GO" id="GO:0052856">
    <property type="term" value="F:NAD(P)HX epimerase activity"/>
    <property type="evidence" value="ECO:0007669"/>
    <property type="project" value="UniProtKB-UniRule"/>
</dbReference>
<keyword evidence="7 17" id="KW-0067">ATP-binding</keyword>
<feature type="domain" description="YjeF N-terminal" evidence="21">
    <location>
        <begin position="16"/>
        <end position="217"/>
    </location>
</feature>
<dbReference type="Proteomes" id="UP000294547">
    <property type="component" value="Unassembled WGS sequence"/>
</dbReference>
<feature type="binding site" evidence="17">
    <location>
        <position position="379"/>
    </location>
    <ligand>
        <name>(6S)-NADPHX</name>
        <dbReference type="ChEBI" id="CHEBI:64076"/>
    </ligand>
</feature>
<evidence type="ECO:0000256" key="13">
    <source>
        <dbReference type="ARBA" id="ARBA00023268"/>
    </source>
</evidence>
<feature type="binding site" evidence="17">
    <location>
        <begin position="412"/>
        <end position="416"/>
    </location>
    <ligand>
        <name>AMP</name>
        <dbReference type="ChEBI" id="CHEBI:456215"/>
    </ligand>
</feature>
<dbReference type="Gene3D" id="3.40.1190.20">
    <property type="match status" value="1"/>
</dbReference>
<evidence type="ECO:0000256" key="11">
    <source>
        <dbReference type="ARBA" id="ARBA00023235"/>
    </source>
</evidence>
<dbReference type="PANTHER" id="PTHR12592">
    <property type="entry name" value="ATP-DEPENDENT (S)-NAD(P)H-HYDRATE DEHYDRATASE FAMILY MEMBER"/>
    <property type="match status" value="1"/>
</dbReference>
<comment type="function">
    <text evidence="18">Catalyzes the epimerization of the S- and R-forms of NAD(P)HX, a damaged form of NAD(P)H that is a result of enzymatic or heat-dependent hydration. This is a prerequisite for the S-specific NAD(P)H-hydrate dehydratase to allow the repair of both epimers of NAD(P)HX.</text>
</comment>
<dbReference type="InterPro" id="IPR004443">
    <property type="entry name" value="YjeF_N_dom"/>
</dbReference>
<comment type="function">
    <text evidence="14 19">Bifunctional enzyme that catalyzes the epimerization of the S- and R-forms of NAD(P)HX and the dehydration of the S-form of NAD(P)HX at the expense of ADP, which is converted to AMP. This allows the repair of both epimers of NAD(P)HX, a damaged form of NAD(P)H that is a result of enzymatic or heat-dependent hydration.</text>
</comment>
<dbReference type="CDD" id="cd01171">
    <property type="entry name" value="YXKO-related"/>
    <property type="match status" value="1"/>
</dbReference>
<comment type="catalytic activity">
    <reaction evidence="1 18 19">
        <text>(6R)-NADHX = (6S)-NADHX</text>
        <dbReference type="Rhea" id="RHEA:32215"/>
        <dbReference type="ChEBI" id="CHEBI:64074"/>
        <dbReference type="ChEBI" id="CHEBI:64075"/>
        <dbReference type="EC" id="5.1.99.6"/>
    </reaction>
</comment>
<keyword evidence="6 17" id="KW-0547">Nucleotide-binding</keyword>
<dbReference type="EC" id="5.1.99.6" evidence="19"/>
<evidence type="ECO:0000256" key="3">
    <source>
        <dbReference type="ARBA" id="ARBA00006001"/>
    </source>
</evidence>
<dbReference type="EC" id="4.2.1.136" evidence="19"/>
<dbReference type="InterPro" id="IPR017953">
    <property type="entry name" value="Carbohydrate_kinase_pred_CS"/>
</dbReference>
<proteinExistence type="inferred from homology"/>
<dbReference type="GO" id="GO:0005524">
    <property type="term" value="F:ATP binding"/>
    <property type="evidence" value="ECO:0007669"/>
    <property type="project" value="UniProtKB-UniRule"/>
</dbReference>
<dbReference type="InterPro" id="IPR000631">
    <property type="entry name" value="CARKD"/>
</dbReference>
<evidence type="ECO:0000256" key="19">
    <source>
        <dbReference type="PIRNR" id="PIRNR017184"/>
    </source>
</evidence>
<evidence type="ECO:0000313" key="23">
    <source>
        <dbReference type="Proteomes" id="UP000294547"/>
    </source>
</evidence>
<dbReference type="NCBIfam" id="TIGR00196">
    <property type="entry name" value="yjeF_cterm"/>
    <property type="match status" value="1"/>
</dbReference>
<dbReference type="InterPro" id="IPR036652">
    <property type="entry name" value="YjeF_N_dom_sf"/>
</dbReference>
<dbReference type="PROSITE" id="PS01050">
    <property type="entry name" value="YJEF_C_2"/>
    <property type="match status" value="1"/>
</dbReference>
<comment type="cofactor">
    <cofactor evidence="17">
        <name>Mg(2+)</name>
        <dbReference type="ChEBI" id="CHEBI:18420"/>
    </cofactor>
</comment>
<organism evidence="22 23">
    <name type="scientific">Oharaeibacter diazotrophicus</name>
    <dbReference type="NCBI Taxonomy" id="1920512"/>
    <lineage>
        <taxon>Bacteria</taxon>
        <taxon>Pseudomonadati</taxon>
        <taxon>Pseudomonadota</taxon>
        <taxon>Alphaproteobacteria</taxon>
        <taxon>Hyphomicrobiales</taxon>
        <taxon>Pleomorphomonadaceae</taxon>
        <taxon>Oharaeibacter</taxon>
    </lineage>
</organism>
<feature type="binding site" evidence="18">
    <location>
        <begin position="63"/>
        <end position="67"/>
    </location>
    <ligand>
        <name>(6S)-NADPHX</name>
        <dbReference type="ChEBI" id="CHEBI:64076"/>
    </ligand>
</feature>
<feature type="binding site" evidence="18">
    <location>
        <position position="64"/>
    </location>
    <ligand>
        <name>K(+)</name>
        <dbReference type="ChEBI" id="CHEBI:29103"/>
    </ligand>
</feature>
<evidence type="ECO:0000256" key="10">
    <source>
        <dbReference type="ARBA" id="ARBA00023027"/>
    </source>
</evidence>
<comment type="catalytic activity">
    <reaction evidence="15 17 19">
        <text>(6S)-NADHX + ADP = AMP + phosphate + NADH + H(+)</text>
        <dbReference type="Rhea" id="RHEA:32223"/>
        <dbReference type="ChEBI" id="CHEBI:15378"/>
        <dbReference type="ChEBI" id="CHEBI:43474"/>
        <dbReference type="ChEBI" id="CHEBI:57945"/>
        <dbReference type="ChEBI" id="CHEBI:64074"/>
        <dbReference type="ChEBI" id="CHEBI:456215"/>
        <dbReference type="ChEBI" id="CHEBI:456216"/>
        <dbReference type="EC" id="4.2.1.136"/>
    </reaction>
</comment>
<keyword evidence="11 18" id="KW-0413">Isomerase</keyword>
<evidence type="ECO:0000256" key="8">
    <source>
        <dbReference type="ARBA" id="ARBA00022857"/>
    </source>
</evidence>
<reference evidence="22 23" key="1">
    <citation type="submission" date="2019-03" db="EMBL/GenBank/DDBJ databases">
        <title>Genomic Encyclopedia of Type Strains, Phase IV (KMG-IV): sequencing the most valuable type-strain genomes for metagenomic binning, comparative biology and taxonomic classification.</title>
        <authorList>
            <person name="Goeker M."/>
        </authorList>
    </citation>
    <scope>NUCLEOTIDE SEQUENCE [LARGE SCALE GENOMIC DNA]</scope>
    <source>
        <strain evidence="22 23">DSM 102969</strain>
    </source>
</reference>
<dbReference type="InterPro" id="IPR029056">
    <property type="entry name" value="Ribokinase-like"/>
</dbReference>
<evidence type="ECO:0000256" key="4">
    <source>
        <dbReference type="ARBA" id="ARBA00009524"/>
    </source>
</evidence>
<keyword evidence="5 18" id="KW-0479">Metal-binding</keyword>
<evidence type="ECO:0000256" key="14">
    <source>
        <dbReference type="ARBA" id="ARBA00025153"/>
    </source>
</evidence>
<dbReference type="GO" id="GO:0110051">
    <property type="term" value="P:metabolite repair"/>
    <property type="evidence" value="ECO:0007669"/>
    <property type="project" value="TreeGrafter"/>
</dbReference>
<keyword evidence="13" id="KW-0511">Multifunctional enzyme</keyword>
<comment type="function">
    <text evidence="17">Catalyzes the dehydration of the S-form of NAD(P)HX at the expense of ADP, which is converted to AMP. Together with NAD(P)HX epimerase, which catalyzes the epimerization of the S- and R-forms, the enzyme allows the repair of both epimers of NAD(P)HX, a damaged form of NAD(P)H that is a result of enzymatic or heat-dependent hydration.</text>
</comment>
<evidence type="ECO:0000256" key="12">
    <source>
        <dbReference type="ARBA" id="ARBA00023239"/>
    </source>
</evidence>
<evidence type="ECO:0000256" key="5">
    <source>
        <dbReference type="ARBA" id="ARBA00022723"/>
    </source>
</evidence>
<feature type="binding site" evidence="17">
    <location>
        <position position="441"/>
    </location>
    <ligand>
        <name>AMP</name>
        <dbReference type="ChEBI" id="CHEBI:456215"/>
    </ligand>
</feature>
<feature type="binding site" evidence="17">
    <location>
        <position position="325"/>
    </location>
    <ligand>
        <name>(6S)-NADPHX</name>
        <dbReference type="ChEBI" id="CHEBI:64076"/>
    </ligand>
</feature>
<evidence type="ECO:0000256" key="9">
    <source>
        <dbReference type="ARBA" id="ARBA00022958"/>
    </source>
</evidence>
<gene>
    <name evidence="17" type="primary">nnrD</name>
    <name evidence="18" type="synonym">nnrE</name>
    <name evidence="22" type="ORF">EDD54_1121</name>
</gene>
<dbReference type="HAMAP" id="MF_01965">
    <property type="entry name" value="NADHX_dehydratase"/>
    <property type="match status" value="1"/>
</dbReference>
<dbReference type="EMBL" id="SNXY01000006">
    <property type="protein sequence ID" value="TDP87232.1"/>
    <property type="molecule type" value="Genomic_DNA"/>
</dbReference>
<keyword evidence="10 17" id="KW-0520">NAD</keyword>
<evidence type="ECO:0000256" key="17">
    <source>
        <dbReference type="HAMAP-Rule" id="MF_01965"/>
    </source>
</evidence>
<comment type="catalytic activity">
    <reaction evidence="16 17 19">
        <text>(6S)-NADPHX + ADP = AMP + phosphate + NADPH + H(+)</text>
        <dbReference type="Rhea" id="RHEA:32235"/>
        <dbReference type="ChEBI" id="CHEBI:15378"/>
        <dbReference type="ChEBI" id="CHEBI:43474"/>
        <dbReference type="ChEBI" id="CHEBI:57783"/>
        <dbReference type="ChEBI" id="CHEBI:64076"/>
        <dbReference type="ChEBI" id="CHEBI:456215"/>
        <dbReference type="ChEBI" id="CHEBI:456216"/>
        <dbReference type="EC" id="4.2.1.136"/>
    </reaction>
</comment>
<evidence type="ECO:0000259" key="20">
    <source>
        <dbReference type="PROSITE" id="PS51383"/>
    </source>
</evidence>
<accession>A0A4R6RL75</accession>
<dbReference type="PROSITE" id="PS51385">
    <property type="entry name" value="YJEF_N"/>
    <property type="match status" value="1"/>
</dbReference>
<dbReference type="Gene3D" id="3.40.50.10260">
    <property type="entry name" value="YjeF N-terminal domain"/>
    <property type="match status" value="1"/>
</dbReference>
<evidence type="ECO:0000256" key="1">
    <source>
        <dbReference type="ARBA" id="ARBA00000013"/>
    </source>
</evidence>
<evidence type="ECO:0000256" key="15">
    <source>
        <dbReference type="ARBA" id="ARBA00048238"/>
    </source>
</evidence>
<evidence type="ECO:0000256" key="2">
    <source>
        <dbReference type="ARBA" id="ARBA00000909"/>
    </source>
</evidence>